<dbReference type="OrthoDB" id="1741118at2759"/>
<sequence length="55" mass="6270">MLFQKIYLCKTMVRVAIKFVISVAESVRTSRASYPHPRTNIHRVSDPLAFSGFIS</sequence>
<evidence type="ECO:0000313" key="1">
    <source>
        <dbReference type="EMBL" id="KAE9597244.1"/>
    </source>
</evidence>
<organism evidence="1 2">
    <name type="scientific">Lupinus albus</name>
    <name type="common">White lupine</name>
    <name type="synonym">Lupinus termis</name>
    <dbReference type="NCBI Taxonomy" id="3870"/>
    <lineage>
        <taxon>Eukaryota</taxon>
        <taxon>Viridiplantae</taxon>
        <taxon>Streptophyta</taxon>
        <taxon>Embryophyta</taxon>
        <taxon>Tracheophyta</taxon>
        <taxon>Spermatophyta</taxon>
        <taxon>Magnoliopsida</taxon>
        <taxon>eudicotyledons</taxon>
        <taxon>Gunneridae</taxon>
        <taxon>Pentapetalae</taxon>
        <taxon>rosids</taxon>
        <taxon>fabids</taxon>
        <taxon>Fabales</taxon>
        <taxon>Fabaceae</taxon>
        <taxon>Papilionoideae</taxon>
        <taxon>50 kb inversion clade</taxon>
        <taxon>genistoids sensu lato</taxon>
        <taxon>core genistoids</taxon>
        <taxon>Genisteae</taxon>
        <taxon>Lupinus</taxon>
    </lineage>
</organism>
<evidence type="ECO:0000313" key="2">
    <source>
        <dbReference type="Proteomes" id="UP000447434"/>
    </source>
</evidence>
<dbReference type="EMBL" id="WOCE01000016">
    <property type="protein sequence ID" value="KAE9597244.1"/>
    <property type="molecule type" value="Genomic_DNA"/>
</dbReference>
<name>A0A6A4P989_LUPAL</name>
<comment type="caution">
    <text evidence="1">The sequence shown here is derived from an EMBL/GenBank/DDBJ whole genome shotgun (WGS) entry which is preliminary data.</text>
</comment>
<keyword evidence="2" id="KW-1185">Reference proteome</keyword>
<dbReference type="AlphaFoldDB" id="A0A6A4P989"/>
<protein>
    <submittedName>
        <fullName evidence="1">Uncharacterized protein</fullName>
    </submittedName>
</protein>
<proteinExistence type="predicted"/>
<accession>A0A6A4P989</accession>
<dbReference type="Proteomes" id="UP000447434">
    <property type="component" value="Chromosome 16"/>
</dbReference>
<reference evidence="2" key="1">
    <citation type="journal article" date="2020" name="Nat. Commun.">
        <title>Genome sequence of the cluster root forming white lupin.</title>
        <authorList>
            <person name="Hufnagel B."/>
            <person name="Marques A."/>
            <person name="Soriano A."/>
            <person name="Marques L."/>
            <person name="Divol F."/>
            <person name="Doumas P."/>
            <person name="Sallet E."/>
            <person name="Mancinotti D."/>
            <person name="Carrere S."/>
            <person name="Marande W."/>
            <person name="Arribat S."/>
            <person name="Keller J."/>
            <person name="Huneau C."/>
            <person name="Blein T."/>
            <person name="Aime D."/>
            <person name="Laguerre M."/>
            <person name="Taylor J."/>
            <person name="Schubert V."/>
            <person name="Nelson M."/>
            <person name="Geu-Flores F."/>
            <person name="Crespi M."/>
            <person name="Gallardo-Guerrero K."/>
            <person name="Delaux P.-M."/>
            <person name="Salse J."/>
            <person name="Berges H."/>
            <person name="Guyot R."/>
            <person name="Gouzy J."/>
            <person name="Peret B."/>
        </authorList>
    </citation>
    <scope>NUCLEOTIDE SEQUENCE [LARGE SCALE GENOMIC DNA]</scope>
    <source>
        <strain evidence="2">cv. Amiga</strain>
    </source>
</reference>
<gene>
    <name evidence="1" type="ORF">Lalb_Chr16g0384511</name>
</gene>